<comment type="similarity">
    <text evidence="1 4">Belongs to the pseudouridine synthase RsuA family.</text>
</comment>
<dbReference type="EMBL" id="SGXF01000009">
    <property type="protein sequence ID" value="RZS92426.1"/>
    <property type="molecule type" value="Genomic_DNA"/>
</dbReference>
<dbReference type="GO" id="GO:0120159">
    <property type="term" value="F:rRNA pseudouridine synthase activity"/>
    <property type="evidence" value="ECO:0007669"/>
    <property type="project" value="UniProtKB-ARBA"/>
</dbReference>
<evidence type="ECO:0000256" key="2">
    <source>
        <dbReference type="ARBA" id="ARBA00023235"/>
    </source>
</evidence>
<evidence type="ECO:0000256" key="4">
    <source>
        <dbReference type="RuleBase" id="RU003887"/>
    </source>
</evidence>
<keyword evidence="3" id="KW-0694">RNA-binding</keyword>
<evidence type="ECO:0000256" key="3">
    <source>
        <dbReference type="PROSITE-ProRule" id="PRU00182"/>
    </source>
</evidence>
<dbReference type="Gene3D" id="3.30.70.580">
    <property type="entry name" value="Pseudouridine synthase I, catalytic domain, N-terminal subdomain"/>
    <property type="match status" value="1"/>
</dbReference>
<proteinExistence type="inferred from homology"/>
<dbReference type="InterPro" id="IPR020094">
    <property type="entry name" value="TruA/RsuA/RluB/E/F_N"/>
</dbReference>
<dbReference type="InterPro" id="IPR036986">
    <property type="entry name" value="S4_RNA-bd_sf"/>
</dbReference>
<dbReference type="CDD" id="cd00165">
    <property type="entry name" value="S4"/>
    <property type="match status" value="1"/>
</dbReference>
<dbReference type="SUPFAM" id="SSF55120">
    <property type="entry name" value="Pseudouridine synthase"/>
    <property type="match status" value="1"/>
</dbReference>
<dbReference type="OrthoDB" id="9807213at2"/>
<dbReference type="FunFam" id="3.10.290.10:FF:000003">
    <property type="entry name" value="Pseudouridine synthase"/>
    <property type="match status" value="1"/>
</dbReference>
<comment type="caution">
    <text evidence="6">The sequence shown here is derived from an EMBL/GenBank/DDBJ whole genome shotgun (WGS) entry which is preliminary data.</text>
</comment>
<dbReference type="InterPro" id="IPR042092">
    <property type="entry name" value="PsdUridine_s_RsuA/RluB/E/F_cat"/>
</dbReference>
<dbReference type="AlphaFoldDB" id="A0A4Q7NYB7"/>
<dbReference type="NCBIfam" id="TIGR00093">
    <property type="entry name" value="pseudouridine synthase"/>
    <property type="match status" value="1"/>
</dbReference>
<dbReference type="SUPFAM" id="SSF55174">
    <property type="entry name" value="Alpha-L RNA-binding motif"/>
    <property type="match status" value="1"/>
</dbReference>
<dbReference type="InterPro" id="IPR002942">
    <property type="entry name" value="S4_RNA-bd"/>
</dbReference>
<keyword evidence="7" id="KW-1185">Reference proteome</keyword>
<name>A0A4Q7NYB7_9FIRM</name>
<dbReference type="InterPro" id="IPR018496">
    <property type="entry name" value="PsdUridine_synth_RsuA/RluB_CS"/>
</dbReference>
<dbReference type="RefSeq" id="WP_130436361.1">
    <property type="nucleotide sequence ID" value="NZ_SGXF01000009.1"/>
</dbReference>
<dbReference type="EC" id="5.4.99.-" evidence="4"/>
<feature type="domain" description="RNA-binding S4" evidence="5">
    <location>
        <begin position="4"/>
        <end position="64"/>
    </location>
</feature>
<dbReference type="PROSITE" id="PS50889">
    <property type="entry name" value="S4"/>
    <property type="match status" value="1"/>
</dbReference>
<dbReference type="PANTHER" id="PTHR47683:SF2">
    <property type="entry name" value="RNA-BINDING S4 DOMAIN-CONTAINING PROTEIN"/>
    <property type="match status" value="1"/>
</dbReference>
<dbReference type="Proteomes" id="UP000292927">
    <property type="component" value="Unassembled WGS sequence"/>
</dbReference>
<reference evidence="6 7" key="1">
    <citation type="submission" date="2019-02" db="EMBL/GenBank/DDBJ databases">
        <title>Genomic Encyclopedia of Type Strains, Phase IV (KMG-IV): sequencing the most valuable type-strain genomes for metagenomic binning, comparative biology and taxonomic classification.</title>
        <authorList>
            <person name="Goeker M."/>
        </authorList>
    </citation>
    <scope>NUCLEOTIDE SEQUENCE [LARGE SCALE GENOMIC DNA]</scope>
    <source>
        <strain evidence="6 7">DSM 29486</strain>
    </source>
</reference>
<gene>
    <name evidence="6" type="ORF">EV209_3140</name>
</gene>
<dbReference type="PROSITE" id="PS01149">
    <property type="entry name" value="PSI_RSU"/>
    <property type="match status" value="1"/>
</dbReference>
<dbReference type="InterPro" id="IPR020103">
    <property type="entry name" value="PsdUridine_synth_cat_dom_sf"/>
</dbReference>
<protein>
    <recommendedName>
        <fullName evidence="4">Pseudouridine synthase</fullName>
        <ecNumber evidence="4">5.4.99.-</ecNumber>
    </recommendedName>
</protein>
<accession>A0A4Q7NYB7</accession>
<dbReference type="PANTHER" id="PTHR47683">
    <property type="entry name" value="PSEUDOURIDINE SYNTHASE FAMILY PROTEIN-RELATED"/>
    <property type="match status" value="1"/>
</dbReference>
<evidence type="ECO:0000313" key="7">
    <source>
        <dbReference type="Proteomes" id="UP000292927"/>
    </source>
</evidence>
<dbReference type="InterPro" id="IPR000748">
    <property type="entry name" value="PsdUridine_synth_RsuA/RluB/E/F"/>
</dbReference>
<dbReference type="Gene3D" id="3.10.290.10">
    <property type="entry name" value="RNA-binding S4 domain"/>
    <property type="match status" value="1"/>
</dbReference>
<dbReference type="GO" id="GO:0003723">
    <property type="term" value="F:RNA binding"/>
    <property type="evidence" value="ECO:0007669"/>
    <property type="project" value="UniProtKB-KW"/>
</dbReference>
<sequence>MEQIRLNKYLSDTGVCSRREADRLTESGRITINGRKAELGEKISGKERICLDGRPVRPAPADRERVVLAVHKPRGIVCTTVENCHEKHSIVGMVGYPSRIYPIGRLDKDSEGLILMTDDGALVNRILRGRYGHEKEYEVRVNRPVTAEFLRAMEKGVPILNTVTRPCRCGKIGEKEFRIVLTQGLNRQIRRMCQALGYEVCRLKRVRVMNVLLGGLGPGEYRELTEEERQELYRICGEPKE</sequence>
<dbReference type="GO" id="GO:0000455">
    <property type="term" value="P:enzyme-directed rRNA pseudouridine synthesis"/>
    <property type="evidence" value="ECO:0007669"/>
    <property type="project" value="UniProtKB-ARBA"/>
</dbReference>
<evidence type="ECO:0000259" key="5">
    <source>
        <dbReference type="SMART" id="SM00363"/>
    </source>
</evidence>
<dbReference type="Pfam" id="PF01479">
    <property type="entry name" value="S4"/>
    <property type="match status" value="1"/>
</dbReference>
<dbReference type="InterPro" id="IPR006145">
    <property type="entry name" value="PsdUridine_synth_RsuA/RluA"/>
</dbReference>
<dbReference type="InterPro" id="IPR050343">
    <property type="entry name" value="RsuA_PseudoU_synthase"/>
</dbReference>
<keyword evidence="2 4" id="KW-0413">Isomerase</keyword>
<dbReference type="Gene3D" id="3.30.70.1560">
    <property type="entry name" value="Alpha-L RNA-binding motif"/>
    <property type="match status" value="1"/>
</dbReference>
<dbReference type="FunFam" id="3.30.70.1560:FF:000002">
    <property type="entry name" value="Pseudouridine synthase"/>
    <property type="match status" value="1"/>
</dbReference>
<dbReference type="Pfam" id="PF00849">
    <property type="entry name" value="PseudoU_synth_2"/>
    <property type="match status" value="1"/>
</dbReference>
<evidence type="ECO:0000313" key="6">
    <source>
        <dbReference type="EMBL" id="RZS92426.1"/>
    </source>
</evidence>
<dbReference type="SMART" id="SM00363">
    <property type="entry name" value="S4"/>
    <property type="match status" value="1"/>
</dbReference>
<organism evidence="6 7">
    <name type="scientific">Cuneatibacter caecimuris</name>
    <dbReference type="NCBI Taxonomy" id="1796618"/>
    <lineage>
        <taxon>Bacteria</taxon>
        <taxon>Bacillati</taxon>
        <taxon>Bacillota</taxon>
        <taxon>Clostridia</taxon>
        <taxon>Lachnospirales</taxon>
        <taxon>Lachnospiraceae</taxon>
        <taxon>Cuneatibacter</taxon>
    </lineage>
</organism>
<evidence type="ECO:0000256" key="1">
    <source>
        <dbReference type="ARBA" id="ARBA00008348"/>
    </source>
</evidence>